<dbReference type="PANTHER" id="PTHR15032">
    <property type="entry name" value="N-ACYL-PHOSPHATIDYLETHANOLAMINE-HYDROLYZING PHOSPHOLIPASE D"/>
    <property type="match status" value="1"/>
</dbReference>
<accession>A0A937FX90</accession>
<dbReference type="PIRSF" id="PIRSF038896">
    <property type="entry name" value="NAPE-PLD"/>
    <property type="match status" value="1"/>
</dbReference>
<evidence type="ECO:0000256" key="1">
    <source>
        <dbReference type="SAM" id="Phobius"/>
    </source>
</evidence>
<sequence length="371" mass="41940">MKKILKMTLLIIVSIIGVILIVGVLFINLSPQFGAKSTGTNAGRLKSSPNYKDGRFHNVEETVVMKSMSYSTIPSYFTNEGKSPDWSIPVVKITSQYFDDHSDSLTRLTWFGHSAVLLEMDGKKIFLDPMLGSVPSPHPWLGASRFNDTLPMPIEQLPHLDAVLISHDHYDHLDYGSIVALKDKVDKFYVPLGIAAHLKLWGVDEEKITEFDWWQEADLDGIKLVSTPARHFSGRGLFDRFSTLWCSWVVQGKQNSIFFGGDSGYDDSFKLIGEKYGPFDFTMLECGQYNEQWPEIHMMPEETVQANIDLGGKVMMPIHWGAFKLSLHPWDEPVERALKKAVELKVKVATPKIGQAIVLDSEIPAPVWWKR</sequence>
<feature type="transmembrane region" description="Helical" evidence="1">
    <location>
        <begin position="7"/>
        <end position="27"/>
    </location>
</feature>
<evidence type="ECO:0000259" key="2">
    <source>
        <dbReference type="Pfam" id="PF12706"/>
    </source>
</evidence>
<dbReference type="AlphaFoldDB" id="A0A937FX90"/>
<evidence type="ECO:0000313" key="4">
    <source>
        <dbReference type="Proteomes" id="UP000614216"/>
    </source>
</evidence>
<dbReference type="Pfam" id="PF12706">
    <property type="entry name" value="Lactamase_B_2"/>
    <property type="match status" value="1"/>
</dbReference>
<name>A0A937FX90_9BACT</name>
<dbReference type="GO" id="GO:0005737">
    <property type="term" value="C:cytoplasm"/>
    <property type="evidence" value="ECO:0007669"/>
    <property type="project" value="TreeGrafter"/>
</dbReference>
<reference evidence="3" key="1">
    <citation type="submission" date="2021-01" db="EMBL/GenBank/DDBJ databases">
        <title>Fulvivirga kasyanovii gen. nov., sp nov., a novel member of the phylum Bacteroidetes isolated from seawater in a mussel farm.</title>
        <authorList>
            <person name="Zhao L.-H."/>
            <person name="Wang Z.-J."/>
        </authorList>
    </citation>
    <scope>NUCLEOTIDE SEQUENCE</scope>
    <source>
        <strain evidence="3">29W222</strain>
    </source>
</reference>
<dbReference type="Gene3D" id="3.60.15.10">
    <property type="entry name" value="Ribonuclease Z/Hydroxyacylglutathione hydrolase-like"/>
    <property type="match status" value="1"/>
</dbReference>
<dbReference type="EMBL" id="JAEUGD010000053">
    <property type="protein sequence ID" value="MBL6447774.1"/>
    <property type="molecule type" value="Genomic_DNA"/>
</dbReference>
<dbReference type="InterPro" id="IPR036866">
    <property type="entry name" value="RibonucZ/Hydroxyglut_hydro"/>
</dbReference>
<organism evidence="3 4">
    <name type="scientific">Fulvivirga marina</name>
    <dbReference type="NCBI Taxonomy" id="2494733"/>
    <lineage>
        <taxon>Bacteria</taxon>
        <taxon>Pseudomonadati</taxon>
        <taxon>Bacteroidota</taxon>
        <taxon>Cytophagia</taxon>
        <taxon>Cytophagales</taxon>
        <taxon>Fulvivirgaceae</taxon>
        <taxon>Fulvivirga</taxon>
    </lineage>
</organism>
<evidence type="ECO:0000313" key="3">
    <source>
        <dbReference type="EMBL" id="MBL6447774.1"/>
    </source>
</evidence>
<comment type="caution">
    <text evidence="3">The sequence shown here is derived from an EMBL/GenBank/DDBJ whole genome shotgun (WGS) entry which is preliminary data.</text>
</comment>
<dbReference type="InterPro" id="IPR001279">
    <property type="entry name" value="Metallo-B-lactamas"/>
</dbReference>
<keyword evidence="4" id="KW-1185">Reference proteome</keyword>
<dbReference type="SUPFAM" id="SSF56281">
    <property type="entry name" value="Metallo-hydrolase/oxidoreductase"/>
    <property type="match status" value="1"/>
</dbReference>
<gene>
    <name evidence="3" type="ORF">JMN32_15755</name>
</gene>
<keyword evidence="1" id="KW-0812">Transmembrane</keyword>
<proteinExistence type="predicted"/>
<dbReference type="GO" id="GO:0008270">
    <property type="term" value="F:zinc ion binding"/>
    <property type="evidence" value="ECO:0007669"/>
    <property type="project" value="InterPro"/>
</dbReference>
<dbReference type="RefSeq" id="WP_202857310.1">
    <property type="nucleotide sequence ID" value="NZ_JAEUGD010000053.1"/>
</dbReference>
<dbReference type="Proteomes" id="UP000614216">
    <property type="component" value="Unassembled WGS sequence"/>
</dbReference>
<keyword evidence="1" id="KW-1133">Transmembrane helix</keyword>
<feature type="domain" description="Metallo-beta-lactamase" evidence="2">
    <location>
        <begin position="125"/>
        <end position="320"/>
    </location>
</feature>
<protein>
    <submittedName>
        <fullName evidence="3">MBL fold metallo-hydrolase</fullName>
    </submittedName>
</protein>
<dbReference type="GO" id="GO:0070290">
    <property type="term" value="F:N-acylphosphatidylethanolamine-specific phospholipase D activity"/>
    <property type="evidence" value="ECO:0007669"/>
    <property type="project" value="InterPro"/>
</dbReference>
<dbReference type="InterPro" id="IPR024884">
    <property type="entry name" value="NAPE-PLD"/>
</dbReference>
<keyword evidence="1" id="KW-0472">Membrane</keyword>
<dbReference type="PANTHER" id="PTHR15032:SF4">
    <property type="entry name" value="N-ACYL-PHOSPHATIDYLETHANOLAMINE-HYDROLYZING PHOSPHOLIPASE D"/>
    <property type="match status" value="1"/>
</dbReference>